<proteinExistence type="predicted"/>
<accession>A0AA92X9M0</accession>
<dbReference type="EMBL" id="QYYG01000001">
    <property type="protein sequence ID" value="RJF58657.1"/>
    <property type="molecule type" value="Genomic_DNA"/>
</dbReference>
<evidence type="ECO:0000313" key="2">
    <source>
        <dbReference type="Proteomes" id="UP000284338"/>
    </source>
</evidence>
<dbReference type="RefSeq" id="WP_119803936.1">
    <property type="nucleotide sequence ID" value="NZ_QYYG01000001.1"/>
</dbReference>
<sequence>MITLNDYANLRAYTGSESTVMIENRYHHGVFLRDSADTTSLDNGATLLIDTQNRRWKRIINNGEYSIDWWYQAGDELDYSLTITRASDFLQVTGVEWSDAPIPTTPAGITLVGPGGVRRCKTTADLKLWKNSVDFKGTILDFRGATGSPAPGPEKNPRPYGNECVRVMYSQGAPAIYNLRIVGTPGAEANLCGLCVYSDATNMYGIPASQLLVQNVWLTNLYKGIVFGNNAYIQSWHSIMVRGCWWPIWSESASNAGEKIVFYKCLFGDSNNYYQGVHSLAFRDCSFDYSGFNNVAAQQANTNYGLFDLKAGTLDFKNCHFEWGNKNSRNSRPVFTSDNGGTVKIKDSQWHSVETNVTDPDSTVPYQYVEYFYFDKSSDLSGKCYIDGFDLVNSDIKKGWSNNHIEMKRVRAPGYINMWRSLYLGDGVNHLPEPTWKESAALRLNNVYAASGTRISQTETSDLTVTLQNGVLTATTKTAAADKKIEVYFPIEKNDLVLWRTTLENLQGLSSMDVAVNTYQGKYELNGNSGTTTVMEKTCQWGRSGTVTPTSPTTMTADRITALNSAEYLPLPEGYVNYARIVIVLKNFGGSASNPASVDITKLLCQKIDIVSRNPRKSW</sequence>
<protein>
    <submittedName>
        <fullName evidence="1">Uncharacterized protein</fullName>
    </submittedName>
</protein>
<dbReference type="Proteomes" id="UP000284338">
    <property type="component" value="Unassembled WGS sequence"/>
</dbReference>
<evidence type="ECO:0000313" key="1">
    <source>
        <dbReference type="EMBL" id="RJF58657.1"/>
    </source>
</evidence>
<reference evidence="1 2" key="1">
    <citation type="submission" date="2018-09" db="EMBL/GenBank/DDBJ databases">
        <title>Draft genome of a novel serratia sp. strain with antifungal activity.</title>
        <authorList>
            <person name="Dichmann S.I."/>
            <person name="Park B.P."/>
            <person name="Pathiraja D."/>
            <person name="Choi I.-G."/>
            <person name="Stougaard P."/>
            <person name="Hennessy R.C."/>
        </authorList>
    </citation>
    <scope>NUCLEOTIDE SEQUENCE [LARGE SCALE GENOMIC DNA]</scope>
    <source>
        <strain evidence="1 2">S40</strain>
    </source>
</reference>
<name>A0AA92X9M0_9GAMM</name>
<dbReference type="AlphaFoldDB" id="A0AA92X9M0"/>
<comment type="caution">
    <text evidence="1">The sequence shown here is derived from an EMBL/GenBank/DDBJ whole genome shotgun (WGS) entry which is preliminary data.</text>
</comment>
<gene>
    <name evidence="1" type="ORF">D4100_07890</name>
</gene>
<keyword evidence="2" id="KW-1185">Reference proteome</keyword>
<organism evidence="1 2">
    <name type="scientific">Serratia inhibens</name>
    <dbReference type="NCBI Taxonomy" id="2338073"/>
    <lineage>
        <taxon>Bacteria</taxon>
        <taxon>Pseudomonadati</taxon>
        <taxon>Pseudomonadota</taxon>
        <taxon>Gammaproteobacteria</taxon>
        <taxon>Enterobacterales</taxon>
        <taxon>Yersiniaceae</taxon>
        <taxon>Serratia</taxon>
    </lineage>
</organism>